<evidence type="ECO:0000256" key="1">
    <source>
        <dbReference type="ARBA" id="ARBA00023002"/>
    </source>
</evidence>
<dbReference type="PANTHER" id="PTHR43148">
    <property type="entry name" value="GLYCERALDEHYDE-3-PHOSPHATE DEHYDROGENASE 2"/>
    <property type="match status" value="1"/>
</dbReference>
<dbReference type="InterPro" id="IPR036291">
    <property type="entry name" value="NAD(P)-bd_dom_sf"/>
</dbReference>
<evidence type="ECO:0000313" key="3">
    <source>
        <dbReference type="EMBL" id="KEC65023.1"/>
    </source>
</evidence>
<evidence type="ECO:0000259" key="2">
    <source>
        <dbReference type="Pfam" id="PF00044"/>
    </source>
</evidence>
<name>A0ABR4SQ40_BARQI</name>
<dbReference type="Pfam" id="PF00044">
    <property type="entry name" value="Gp_dh_N"/>
    <property type="match status" value="1"/>
</dbReference>
<keyword evidence="1" id="KW-0560">Oxidoreductase</keyword>
<dbReference type="SUPFAM" id="SSF51735">
    <property type="entry name" value="NAD(P)-binding Rossmann-fold domains"/>
    <property type="match status" value="1"/>
</dbReference>
<sequence length="56" mass="6192">MTVCVAMNGFGRIGRNILRAIMGNGRQDIQVVAVNDLGSVEINTHLLHSKRSIRKM</sequence>
<gene>
    <name evidence="3" type="ORF">O7U_01129</name>
</gene>
<dbReference type="Gene3D" id="3.40.50.720">
    <property type="entry name" value="NAD(P)-binding Rossmann-like Domain"/>
    <property type="match status" value="1"/>
</dbReference>
<protein>
    <submittedName>
        <fullName evidence="3">Glyceraldehyde-3-phosphate dehydrogenase B</fullName>
    </submittedName>
</protein>
<comment type="caution">
    <text evidence="3">The sequence shown here is derived from an EMBL/GenBank/DDBJ whole genome shotgun (WGS) entry which is preliminary data.</text>
</comment>
<reference evidence="3 4" key="1">
    <citation type="submission" date="2012-04" db="EMBL/GenBank/DDBJ databases">
        <title>The Genome Sequence of Bartonella quintana JK 68.</title>
        <authorList>
            <consortium name="The Broad Institute Genome Sequencing Platform"/>
            <consortium name="The Broad Institute Genome Sequencing Center for Infectious Disease"/>
            <person name="Feldgarden M."/>
            <person name="Kirby J."/>
            <person name="Kosoy M."/>
            <person name="Birtles R."/>
            <person name="Probert W.S."/>
            <person name="Chiaraviglio L."/>
            <person name="Walker B."/>
            <person name="Young S.K."/>
            <person name="Zeng Q."/>
            <person name="Gargeya S."/>
            <person name="Fitzgerald M."/>
            <person name="Haas B."/>
            <person name="Abouelleil A."/>
            <person name="Alvarado L."/>
            <person name="Arachchi H.M."/>
            <person name="Berlin A.M."/>
            <person name="Chapman S.B."/>
            <person name="Goldberg J."/>
            <person name="Griggs A."/>
            <person name="Gujja S."/>
            <person name="Hansen M."/>
            <person name="Howarth C."/>
            <person name="Imamovic A."/>
            <person name="Larimer J."/>
            <person name="McCowen C."/>
            <person name="Montmayeur A."/>
            <person name="Murphy C."/>
            <person name="Neiman D."/>
            <person name="Pearson M."/>
            <person name="Priest M."/>
            <person name="Roberts A."/>
            <person name="Saif S."/>
            <person name="Shea T."/>
            <person name="Sisk P."/>
            <person name="Sykes S."/>
            <person name="Wortman J."/>
            <person name="Nusbaum C."/>
            <person name="Birren B."/>
        </authorList>
    </citation>
    <scope>NUCLEOTIDE SEQUENCE [LARGE SCALE GENOMIC DNA]</scope>
    <source>
        <strain evidence="3 4">JK 68</strain>
    </source>
</reference>
<dbReference type="InterPro" id="IPR020831">
    <property type="entry name" value="GlycerAld/Erythrose_P_DH"/>
</dbReference>
<accession>A0ABR4SQ40</accession>
<dbReference type="InterPro" id="IPR020828">
    <property type="entry name" value="GlycerAld_3-P_DH_NAD(P)-bd"/>
</dbReference>
<dbReference type="Proteomes" id="UP000027143">
    <property type="component" value="Unassembled WGS sequence"/>
</dbReference>
<organism evidence="3 4">
    <name type="scientific">Bartonella quintana JK 68</name>
    <dbReference type="NCBI Taxonomy" id="1134503"/>
    <lineage>
        <taxon>Bacteria</taxon>
        <taxon>Pseudomonadati</taxon>
        <taxon>Pseudomonadota</taxon>
        <taxon>Alphaproteobacteria</taxon>
        <taxon>Hyphomicrobiales</taxon>
        <taxon>Bartonellaceae</taxon>
        <taxon>Bartonella</taxon>
    </lineage>
</organism>
<feature type="domain" description="Glyceraldehyde 3-phosphate dehydrogenase NAD(P) binding" evidence="2">
    <location>
        <begin position="5"/>
        <end position="49"/>
    </location>
</feature>
<keyword evidence="4" id="KW-1185">Reference proteome</keyword>
<proteinExistence type="predicted"/>
<dbReference type="EMBL" id="AHPD01000015">
    <property type="protein sequence ID" value="KEC65023.1"/>
    <property type="molecule type" value="Genomic_DNA"/>
</dbReference>
<evidence type="ECO:0000313" key="4">
    <source>
        <dbReference type="Proteomes" id="UP000027143"/>
    </source>
</evidence>